<name>A0A4S4F549_9BIFI</name>
<organism evidence="7 8">
    <name type="scientific">Bifidobacterium pseudolongum</name>
    <dbReference type="NCBI Taxonomy" id="1694"/>
    <lineage>
        <taxon>Bacteria</taxon>
        <taxon>Bacillati</taxon>
        <taxon>Actinomycetota</taxon>
        <taxon>Actinomycetes</taxon>
        <taxon>Bifidobacteriales</taxon>
        <taxon>Bifidobacteriaceae</taxon>
        <taxon>Bifidobacterium</taxon>
    </lineage>
</organism>
<feature type="domain" description="Tyr recombinase" evidence="5">
    <location>
        <begin position="106"/>
        <end position="277"/>
    </location>
</feature>
<evidence type="ECO:0000256" key="4">
    <source>
        <dbReference type="PROSITE-ProRule" id="PRU01248"/>
    </source>
</evidence>
<comment type="similarity">
    <text evidence="1">Belongs to the 'phage' integrase family.</text>
</comment>
<evidence type="ECO:0000259" key="5">
    <source>
        <dbReference type="PROSITE" id="PS51898"/>
    </source>
</evidence>
<dbReference type="PROSITE" id="PS51898">
    <property type="entry name" value="TYR_RECOMBINASE"/>
    <property type="match status" value="1"/>
</dbReference>
<dbReference type="GO" id="GO:0006310">
    <property type="term" value="P:DNA recombination"/>
    <property type="evidence" value="ECO:0007669"/>
    <property type="project" value="UniProtKB-KW"/>
</dbReference>
<dbReference type="InterPro" id="IPR010998">
    <property type="entry name" value="Integrase_recombinase_N"/>
</dbReference>
<dbReference type="Gene3D" id="1.10.443.10">
    <property type="entry name" value="Intergrase catalytic core"/>
    <property type="match status" value="1"/>
</dbReference>
<dbReference type="PANTHER" id="PTHR30349:SF64">
    <property type="entry name" value="PROPHAGE INTEGRASE INTD-RELATED"/>
    <property type="match status" value="1"/>
</dbReference>
<keyword evidence="3" id="KW-0233">DNA recombination</keyword>
<evidence type="ECO:0000313" key="8">
    <source>
        <dbReference type="Proteomes" id="UP000306798"/>
    </source>
</evidence>
<protein>
    <submittedName>
        <fullName evidence="7">Integrase</fullName>
    </submittedName>
</protein>
<proteinExistence type="inferred from homology"/>
<dbReference type="RefSeq" id="WP_136511516.1">
    <property type="nucleotide sequence ID" value="NZ_SSTF01000020.1"/>
</dbReference>
<dbReference type="InterPro" id="IPR050090">
    <property type="entry name" value="Tyrosine_recombinase_XerCD"/>
</dbReference>
<dbReference type="Proteomes" id="UP000306798">
    <property type="component" value="Unassembled WGS sequence"/>
</dbReference>
<dbReference type="EMBL" id="SSTF01000020">
    <property type="protein sequence ID" value="THG24850.1"/>
    <property type="molecule type" value="Genomic_DNA"/>
</dbReference>
<evidence type="ECO:0000313" key="7">
    <source>
        <dbReference type="EMBL" id="THG24850.1"/>
    </source>
</evidence>
<comment type="caution">
    <text evidence="7">The sequence shown here is derived from an EMBL/GenBank/DDBJ whole genome shotgun (WGS) entry which is preliminary data.</text>
</comment>
<dbReference type="Gene3D" id="1.10.150.130">
    <property type="match status" value="1"/>
</dbReference>
<dbReference type="InterPro" id="IPR002104">
    <property type="entry name" value="Integrase_catalytic"/>
</dbReference>
<reference evidence="7 8" key="1">
    <citation type="submission" date="2019-04" db="EMBL/GenBank/DDBJ databases">
        <title>Microbes associate with the intestines of laboratory mice.</title>
        <authorList>
            <person name="Navarre W."/>
            <person name="Wong E."/>
            <person name="Huang K.C."/>
            <person name="Tropini C."/>
            <person name="Ng K."/>
            <person name="Yu B."/>
        </authorList>
    </citation>
    <scope>NUCLEOTIDE SEQUENCE [LARGE SCALE GENOMIC DNA]</scope>
    <source>
        <strain evidence="7 8">NM87_A27A</strain>
    </source>
</reference>
<dbReference type="AlphaFoldDB" id="A0A4S4F549"/>
<feature type="domain" description="Core-binding (CB)" evidence="6">
    <location>
        <begin position="5"/>
        <end position="89"/>
    </location>
</feature>
<dbReference type="PANTHER" id="PTHR30349">
    <property type="entry name" value="PHAGE INTEGRASE-RELATED"/>
    <property type="match status" value="1"/>
</dbReference>
<dbReference type="GO" id="GO:0003677">
    <property type="term" value="F:DNA binding"/>
    <property type="evidence" value="ECO:0007669"/>
    <property type="project" value="UniProtKB-UniRule"/>
</dbReference>
<dbReference type="SUPFAM" id="SSF56349">
    <property type="entry name" value="DNA breaking-rejoining enzymes"/>
    <property type="match status" value="1"/>
</dbReference>
<dbReference type="CDD" id="cd00397">
    <property type="entry name" value="DNA_BRE_C"/>
    <property type="match status" value="1"/>
</dbReference>
<evidence type="ECO:0000256" key="2">
    <source>
        <dbReference type="ARBA" id="ARBA00023125"/>
    </source>
</evidence>
<keyword evidence="2 4" id="KW-0238">DNA-binding</keyword>
<dbReference type="GO" id="GO:0015074">
    <property type="term" value="P:DNA integration"/>
    <property type="evidence" value="ECO:0007669"/>
    <property type="project" value="InterPro"/>
</dbReference>
<dbReference type="PROSITE" id="PS51900">
    <property type="entry name" value="CB"/>
    <property type="match status" value="1"/>
</dbReference>
<dbReference type="InterPro" id="IPR044068">
    <property type="entry name" value="CB"/>
</dbReference>
<dbReference type="InterPro" id="IPR011010">
    <property type="entry name" value="DNA_brk_join_enz"/>
</dbReference>
<gene>
    <name evidence="7" type="ORF">E5991_07195</name>
</gene>
<evidence type="ECO:0000256" key="1">
    <source>
        <dbReference type="ARBA" id="ARBA00008857"/>
    </source>
</evidence>
<accession>A0A4S4F549</accession>
<evidence type="ECO:0000259" key="6">
    <source>
        <dbReference type="PROSITE" id="PS51900"/>
    </source>
</evidence>
<evidence type="ECO:0000256" key="3">
    <source>
        <dbReference type="ARBA" id="ARBA00023172"/>
    </source>
</evidence>
<dbReference type="Pfam" id="PF00589">
    <property type="entry name" value="Phage_integrase"/>
    <property type="match status" value="1"/>
</dbReference>
<dbReference type="InterPro" id="IPR013762">
    <property type="entry name" value="Integrase-like_cat_sf"/>
</dbReference>
<sequence>MAMYKNHRQPPEAWTDWLDGWTLDMQARGMSGQTVESYWYRVTSLAIECATSPGKVTSEQIQAWIVQAPDATTRAGRRGAVNEFYKWAVRMRRVRRNPVDRVPPVRRPKRLAKQPAPEQAVARGLYSTDWKARLMVMLAAEAGLRRGEINLVRGADVVEQDAPGGHVFALIVHGKGAKSRLVPISRELAGEIRDRAGDGWLFPGRYGGHCSVDHVERVIKRATGMPPHSLRRRFGRLAYQVSDHDLRAVQTLLGHESPTTTQTYIYVPSGDLQAIAGRVVEHRPGDTDVESKPRT</sequence>